<reference evidence="2 3" key="1">
    <citation type="submission" date="2024-04" db="EMBL/GenBank/DDBJ databases">
        <title>Tritrichomonas musculus Genome.</title>
        <authorList>
            <person name="Alves-Ferreira E."/>
            <person name="Grigg M."/>
            <person name="Lorenzi H."/>
            <person name="Galac M."/>
        </authorList>
    </citation>
    <scope>NUCLEOTIDE SEQUENCE [LARGE SCALE GENOMIC DNA]</scope>
    <source>
        <strain evidence="2 3">EAF2021</strain>
    </source>
</reference>
<sequence length="224" mass="26217">MTDDKALVIEKILKIRKENEELQKQVSDLEESKSQLLSISEELQAIIADKAARELESLHNERAYISQKSIQEEEELKNDFQKKYNDLKKEEVELEHRLEAESEFVSRTLRKRLLNIHAKTHQLRDQLNQKSREVAESLLNMTSDEALRTVIQNNQDACLELSSKISESHREIEGMQAKAERLKTILDHLQNKINDRKAPSQFGNFPFEEHRRKSYTHPVNFGNL</sequence>
<keyword evidence="1" id="KW-0175">Coiled coil</keyword>
<evidence type="ECO:0000313" key="3">
    <source>
        <dbReference type="Proteomes" id="UP001470230"/>
    </source>
</evidence>
<dbReference type="Proteomes" id="UP001470230">
    <property type="component" value="Unassembled WGS sequence"/>
</dbReference>
<feature type="coiled-coil region" evidence="1">
    <location>
        <begin position="70"/>
        <end position="97"/>
    </location>
</feature>
<protein>
    <submittedName>
        <fullName evidence="2">Uncharacterized protein</fullName>
    </submittedName>
</protein>
<organism evidence="2 3">
    <name type="scientific">Tritrichomonas musculus</name>
    <dbReference type="NCBI Taxonomy" id="1915356"/>
    <lineage>
        <taxon>Eukaryota</taxon>
        <taxon>Metamonada</taxon>
        <taxon>Parabasalia</taxon>
        <taxon>Tritrichomonadida</taxon>
        <taxon>Tritrichomonadidae</taxon>
        <taxon>Tritrichomonas</taxon>
    </lineage>
</organism>
<dbReference type="EMBL" id="JAPFFF010000014">
    <property type="protein sequence ID" value="KAK8871109.1"/>
    <property type="molecule type" value="Genomic_DNA"/>
</dbReference>
<evidence type="ECO:0000313" key="2">
    <source>
        <dbReference type="EMBL" id="KAK8871109.1"/>
    </source>
</evidence>
<proteinExistence type="predicted"/>
<name>A0ABR2J0R9_9EUKA</name>
<keyword evidence="3" id="KW-1185">Reference proteome</keyword>
<accession>A0ABR2J0R9</accession>
<evidence type="ECO:0000256" key="1">
    <source>
        <dbReference type="SAM" id="Coils"/>
    </source>
</evidence>
<gene>
    <name evidence="2" type="ORF">M9Y10_009022</name>
</gene>
<feature type="coiled-coil region" evidence="1">
    <location>
        <begin position="5"/>
        <end position="39"/>
    </location>
</feature>
<comment type="caution">
    <text evidence="2">The sequence shown here is derived from an EMBL/GenBank/DDBJ whole genome shotgun (WGS) entry which is preliminary data.</text>
</comment>